<evidence type="ECO:0000256" key="6">
    <source>
        <dbReference type="ARBA" id="ARBA00022777"/>
    </source>
</evidence>
<comment type="catalytic activity">
    <reaction evidence="1">
        <text>ATP + protein L-histidine = ADP + protein N-phospho-L-histidine.</text>
        <dbReference type="EC" id="2.7.13.3"/>
    </reaction>
</comment>
<dbReference type="InterPro" id="IPR050736">
    <property type="entry name" value="Sensor_HK_Regulatory"/>
</dbReference>
<dbReference type="GO" id="GO:0016301">
    <property type="term" value="F:kinase activity"/>
    <property type="evidence" value="ECO:0007669"/>
    <property type="project" value="UniProtKB-KW"/>
</dbReference>
<dbReference type="CDD" id="cd00082">
    <property type="entry name" value="HisKA"/>
    <property type="match status" value="1"/>
</dbReference>
<dbReference type="PANTHER" id="PTHR43711">
    <property type="entry name" value="TWO-COMPONENT HISTIDINE KINASE"/>
    <property type="match status" value="1"/>
</dbReference>
<dbReference type="Proteomes" id="UP001168363">
    <property type="component" value="Unassembled WGS sequence"/>
</dbReference>
<keyword evidence="4" id="KW-0597">Phosphoprotein</keyword>
<gene>
    <name evidence="10" type="ORF">QWJ41_17710</name>
</gene>
<evidence type="ECO:0000313" key="10">
    <source>
        <dbReference type="EMBL" id="MDO3397568.1"/>
    </source>
</evidence>
<dbReference type="InterPro" id="IPR013767">
    <property type="entry name" value="PAS_fold"/>
</dbReference>
<comment type="subcellular location">
    <subcellularLocation>
        <location evidence="2">Cell membrane</location>
    </subcellularLocation>
</comment>
<protein>
    <recommendedName>
        <fullName evidence="3">histidine kinase</fullName>
        <ecNumber evidence="3">2.7.13.3</ecNumber>
    </recommendedName>
</protein>
<dbReference type="Gene3D" id="3.30.565.10">
    <property type="entry name" value="Histidine kinase-like ATPase, C-terminal domain"/>
    <property type="match status" value="1"/>
</dbReference>
<dbReference type="InterPro" id="IPR035965">
    <property type="entry name" value="PAS-like_dom_sf"/>
</dbReference>
<dbReference type="SMART" id="SM00387">
    <property type="entry name" value="HATPase_c"/>
    <property type="match status" value="1"/>
</dbReference>
<keyword evidence="6 10" id="KW-0418">Kinase</keyword>
<evidence type="ECO:0000259" key="8">
    <source>
        <dbReference type="PROSITE" id="PS50109"/>
    </source>
</evidence>
<dbReference type="RefSeq" id="WP_302709771.1">
    <property type="nucleotide sequence ID" value="NZ_JAULSC010000022.1"/>
</dbReference>
<name>A0ABT8TUD0_9ACTN</name>
<evidence type="ECO:0000256" key="1">
    <source>
        <dbReference type="ARBA" id="ARBA00000085"/>
    </source>
</evidence>
<feature type="domain" description="PAS" evidence="9">
    <location>
        <begin position="9"/>
        <end position="66"/>
    </location>
</feature>
<reference evidence="10" key="1">
    <citation type="submission" date="2023-06" db="EMBL/GenBank/DDBJ databases">
        <title>Genome sequence of Nocardioides sp. SOB44.</title>
        <authorList>
            <person name="Zhang G."/>
        </authorList>
    </citation>
    <scope>NUCLEOTIDE SEQUENCE</scope>
    <source>
        <strain evidence="10">SOB44</strain>
    </source>
</reference>
<evidence type="ECO:0000313" key="11">
    <source>
        <dbReference type="Proteomes" id="UP001168363"/>
    </source>
</evidence>
<dbReference type="Pfam" id="PF00512">
    <property type="entry name" value="HisKA"/>
    <property type="match status" value="1"/>
</dbReference>
<dbReference type="PROSITE" id="PS50112">
    <property type="entry name" value="PAS"/>
    <property type="match status" value="1"/>
</dbReference>
<keyword evidence="5" id="KW-0808">Transferase</keyword>
<dbReference type="EMBL" id="JAULSC010000022">
    <property type="protein sequence ID" value="MDO3397568.1"/>
    <property type="molecule type" value="Genomic_DNA"/>
</dbReference>
<organism evidence="10 11">
    <name type="scientific">Nocardioides cremeus</name>
    <dbReference type="NCBI Taxonomy" id="3058044"/>
    <lineage>
        <taxon>Bacteria</taxon>
        <taxon>Bacillati</taxon>
        <taxon>Actinomycetota</taxon>
        <taxon>Actinomycetes</taxon>
        <taxon>Propionibacteriales</taxon>
        <taxon>Nocardioidaceae</taxon>
        <taxon>Nocardioides</taxon>
    </lineage>
</organism>
<dbReference type="EC" id="2.7.13.3" evidence="3"/>
<sequence length="358" mass="38026">MSPVAPPPPSDEARALLDDLPDGVVLAGSDGSVRHVSAPAARMLGVDADAARGRPLPDVLRLQDRDGASWCACNTPFEGLATRTAVPEQPWLLPDGSEVLVAARIHRTTLRDPVDRVAVTLRSGRGRARLDRERSDLVATVAHELRSPLTGVKGFVQALLNRWDKLNDEQKKLMLTTVSSDSDRLSRLIAELLDVARIDTGRLQLHRRPTDVGVITGRAVASVQAATSRPVLLEDPGDLPDVLADPDKLAQVVTNLVENAVRHGDGTVRVRLEALAPGSGEAGAAVRVTVDDEGEGIPEELRRRVFTKFWKSGARGGSGLGMYIVGGLTRAHGGHVGITDAPGGGARVQVTWPVGPEA</sequence>
<dbReference type="InterPro" id="IPR003661">
    <property type="entry name" value="HisK_dim/P_dom"/>
</dbReference>
<dbReference type="SMART" id="SM00388">
    <property type="entry name" value="HisKA"/>
    <property type="match status" value="1"/>
</dbReference>
<dbReference type="InterPro" id="IPR005467">
    <property type="entry name" value="His_kinase_dom"/>
</dbReference>
<dbReference type="InterPro" id="IPR036890">
    <property type="entry name" value="HATPase_C_sf"/>
</dbReference>
<dbReference type="PRINTS" id="PR00344">
    <property type="entry name" value="BCTRLSENSOR"/>
</dbReference>
<evidence type="ECO:0000256" key="4">
    <source>
        <dbReference type="ARBA" id="ARBA00022553"/>
    </source>
</evidence>
<proteinExistence type="predicted"/>
<dbReference type="CDD" id="cd00075">
    <property type="entry name" value="HATPase"/>
    <property type="match status" value="1"/>
</dbReference>
<dbReference type="InterPro" id="IPR036097">
    <property type="entry name" value="HisK_dim/P_sf"/>
</dbReference>
<keyword evidence="7" id="KW-0902">Two-component regulatory system</keyword>
<dbReference type="PANTHER" id="PTHR43711:SF1">
    <property type="entry name" value="HISTIDINE KINASE 1"/>
    <property type="match status" value="1"/>
</dbReference>
<dbReference type="InterPro" id="IPR000014">
    <property type="entry name" value="PAS"/>
</dbReference>
<dbReference type="CDD" id="cd00130">
    <property type="entry name" value="PAS"/>
    <property type="match status" value="1"/>
</dbReference>
<dbReference type="InterPro" id="IPR004358">
    <property type="entry name" value="Sig_transdc_His_kin-like_C"/>
</dbReference>
<keyword evidence="11" id="KW-1185">Reference proteome</keyword>
<dbReference type="SUPFAM" id="SSF47384">
    <property type="entry name" value="Homodimeric domain of signal transducing histidine kinase"/>
    <property type="match status" value="1"/>
</dbReference>
<dbReference type="Gene3D" id="1.10.287.130">
    <property type="match status" value="1"/>
</dbReference>
<comment type="caution">
    <text evidence="10">The sequence shown here is derived from an EMBL/GenBank/DDBJ whole genome shotgun (WGS) entry which is preliminary data.</text>
</comment>
<dbReference type="Gene3D" id="3.30.450.20">
    <property type="entry name" value="PAS domain"/>
    <property type="match status" value="1"/>
</dbReference>
<dbReference type="Pfam" id="PF00989">
    <property type="entry name" value="PAS"/>
    <property type="match status" value="1"/>
</dbReference>
<evidence type="ECO:0000256" key="5">
    <source>
        <dbReference type="ARBA" id="ARBA00022679"/>
    </source>
</evidence>
<dbReference type="PROSITE" id="PS50109">
    <property type="entry name" value="HIS_KIN"/>
    <property type="match status" value="1"/>
</dbReference>
<evidence type="ECO:0000256" key="7">
    <source>
        <dbReference type="ARBA" id="ARBA00023012"/>
    </source>
</evidence>
<evidence type="ECO:0000256" key="2">
    <source>
        <dbReference type="ARBA" id="ARBA00004236"/>
    </source>
</evidence>
<accession>A0ABT8TUD0</accession>
<dbReference type="SUPFAM" id="SSF55874">
    <property type="entry name" value="ATPase domain of HSP90 chaperone/DNA topoisomerase II/histidine kinase"/>
    <property type="match status" value="1"/>
</dbReference>
<dbReference type="SMART" id="SM00091">
    <property type="entry name" value="PAS"/>
    <property type="match status" value="1"/>
</dbReference>
<dbReference type="InterPro" id="IPR003594">
    <property type="entry name" value="HATPase_dom"/>
</dbReference>
<dbReference type="SUPFAM" id="SSF55785">
    <property type="entry name" value="PYP-like sensor domain (PAS domain)"/>
    <property type="match status" value="1"/>
</dbReference>
<feature type="domain" description="Histidine kinase" evidence="8">
    <location>
        <begin position="140"/>
        <end position="356"/>
    </location>
</feature>
<evidence type="ECO:0000256" key="3">
    <source>
        <dbReference type="ARBA" id="ARBA00012438"/>
    </source>
</evidence>
<evidence type="ECO:0000259" key="9">
    <source>
        <dbReference type="PROSITE" id="PS50112"/>
    </source>
</evidence>
<dbReference type="Pfam" id="PF02518">
    <property type="entry name" value="HATPase_c"/>
    <property type="match status" value="1"/>
</dbReference>